<dbReference type="CDD" id="cd09276">
    <property type="entry name" value="Rnase_HI_RT_non_LTR"/>
    <property type="match status" value="1"/>
</dbReference>
<name>A0A8I6RDM7_CIMLE</name>
<evidence type="ECO:0000259" key="1">
    <source>
        <dbReference type="Pfam" id="PF00075"/>
    </source>
</evidence>
<dbReference type="InterPro" id="IPR036397">
    <property type="entry name" value="RNaseH_sf"/>
</dbReference>
<dbReference type="Gene3D" id="3.30.420.10">
    <property type="entry name" value="Ribonuclease H-like superfamily/Ribonuclease H"/>
    <property type="match status" value="1"/>
</dbReference>
<organism evidence="2 3">
    <name type="scientific">Cimex lectularius</name>
    <name type="common">Bed bug</name>
    <name type="synonym">Acanthia lectularia</name>
    <dbReference type="NCBI Taxonomy" id="79782"/>
    <lineage>
        <taxon>Eukaryota</taxon>
        <taxon>Metazoa</taxon>
        <taxon>Ecdysozoa</taxon>
        <taxon>Arthropoda</taxon>
        <taxon>Hexapoda</taxon>
        <taxon>Insecta</taxon>
        <taxon>Pterygota</taxon>
        <taxon>Neoptera</taxon>
        <taxon>Paraneoptera</taxon>
        <taxon>Hemiptera</taxon>
        <taxon>Heteroptera</taxon>
        <taxon>Panheteroptera</taxon>
        <taxon>Cimicomorpha</taxon>
        <taxon>Cimicidae</taxon>
        <taxon>Cimex</taxon>
    </lineage>
</organism>
<dbReference type="RefSeq" id="XP_014243245.1">
    <property type="nucleotide sequence ID" value="XM_014387759.2"/>
</dbReference>
<evidence type="ECO:0000313" key="2">
    <source>
        <dbReference type="EnsemblMetazoa" id="XP_014243245.1"/>
    </source>
</evidence>
<dbReference type="InterPro" id="IPR002156">
    <property type="entry name" value="RNaseH_domain"/>
</dbReference>
<dbReference type="GO" id="GO:0004523">
    <property type="term" value="F:RNA-DNA hybrid ribonuclease activity"/>
    <property type="evidence" value="ECO:0007669"/>
    <property type="project" value="InterPro"/>
</dbReference>
<protein>
    <recommendedName>
        <fullName evidence="1">RNase H type-1 domain-containing protein</fullName>
    </recommendedName>
</protein>
<dbReference type="SUPFAM" id="SSF53098">
    <property type="entry name" value="Ribonuclease H-like"/>
    <property type="match status" value="1"/>
</dbReference>
<evidence type="ECO:0000313" key="3">
    <source>
        <dbReference type="Proteomes" id="UP000494040"/>
    </source>
</evidence>
<dbReference type="OrthoDB" id="6628071at2759"/>
<dbReference type="InterPro" id="IPR012337">
    <property type="entry name" value="RNaseH-like_sf"/>
</dbReference>
<feature type="domain" description="RNase H type-1" evidence="1">
    <location>
        <begin position="17"/>
        <end position="81"/>
    </location>
</feature>
<dbReference type="EnsemblMetazoa" id="XM_014387759.2">
    <property type="protein sequence ID" value="XP_014243245.1"/>
    <property type="gene ID" value="LOC106663155"/>
</dbReference>
<dbReference type="GeneID" id="106663155"/>
<dbReference type="Pfam" id="PF00075">
    <property type="entry name" value="RNase_H"/>
    <property type="match status" value="1"/>
</dbReference>
<reference evidence="2" key="1">
    <citation type="submission" date="2022-01" db="UniProtKB">
        <authorList>
            <consortium name="EnsemblMetazoa"/>
        </authorList>
    </citation>
    <scope>IDENTIFICATION</scope>
</reference>
<dbReference type="AlphaFoldDB" id="A0A8I6RDM7"/>
<sequence>MYSQELCKTIDIFSNPTLCFTDGSKNDVGTGAAFCTYNNNVQYMFTLPPICSSYAAELIAIAKCLTILAPSMETIVICTDSLSELLALKNNFSVHPLIQDILFAIESPFGLNSFNLMMSVYYFGIRMMENNKLCGSTTELRWHFRSKHVFHQQAKSVILGGSLNCRCR</sequence>
<proteinExistence type="predicted"/>
<dbReference type="Proteomes" id="UP000494040">
    <property type="component" value="Unassembled WGS sequence"/>
</dbReference>
<dbReference type="GO" id="GO:0003676">
    <property type="term" value="F:nucleic acid binding"/>
    <property type="evidence" value="ECO:0007669"/>
    <property type="project" value="InterPro"/>
</dbReference>
<dbReference type="KEGG" id="clec:106663155"/>
<keyword evidence="3" id="KW-1185">Reference proteome</keyword>
<accession>A0A8I6RDM7</accession>